<name>A0A927MDX1_9ACTN</name>
<accession>A0A927MDX1</accession>
<evidence type="ECO:0000313" key="1">
    <source>
        <dbReference type="EMBL" id="MBE1491321.1"/>
    </source>
</evidence>
<dbReference type="Proteomes" id="UP000649753">
    <property type="component" value="Unassembled WGS sequence"/>
</dbReference>
<sequence>MTLPSDTNLAWSDPVLQHAVDALASRDPSPGYKALADSAGDFDRRELYVEVLGDVGAVHLGALRAEAERAGDDPHWWLLCGSAARAAAWAARGAAQMKYTSEQQVRRLRELSRESRDMLRLAANLAPEDPVPWTVRQSIAKAAPIRADEPHTVWNRLLALAPDSFLGNHQRLSILCRKWYGSTEQMLGFARERRTTLPDGHPLWSLAPQAYIEVWVDGWMVGNLATRVYRLMTSGPLKKRTARAEVDAASDRFLAGAAAYADHPWLMVAHQMFGAYYHKAGVRDRARTHLECGGERASSWPWGYFPGEQQAALTGARRSVGLG</sequence>
<evidence type="ECO:0000313" key="2">
    <source>
        <dbReference type="Proteomes" id="UP000649753"/>
    </source>
</evidence>
<protein>
    <recommendedName>
        <fullName evidence="3">DUF4034 domain-containing protein</fullName>
    </recommendedName>
</protein>
<dbReference type="EMBL" id="JADBEB010000001">
    <property type="protein sequence ID" value="MBE1491321.1"/>
    <property type="molecule type" value="Genomic_DNA"/>
</dbReference>
<evidence type="ECO:0008006" key="3">
    <source>
        <dbReference type="Google" id="ProtNLM"/>
    </source>
</evidence>
<organism evidence="1 2">
    <name type="scientific">Plantactinospora soyae</name>
    <dbReference type="NCBI Taxonomy" id="1544732"/>
    <lineage>
        <taxon>Bacteria</taxon>
        <taxon>Bacillati</taxon>
        <taxon>Actinomycetota</taxon>
        <taxon>Actinomycetes</taxon>
        <taxon>Micromonosporales</taxon>
        <taxon>Micromonosporaceae</taxon>
        <taxon>Plantactinospora</taxon>
    </lineage>
</organism>
<keyword evidence="2" id="KW-1185">Reference proteome</keyword>
<dbReference type="AlphaFoldDB" id="A0A927MDX1"/>
<gene>
    <name evidence="1" type="ORF">H4W31_006959</name>
</gene>
<proteinExistence type="predicted"/>
<dbReference type="RefSeq" id="WP_192770420.1">
    <property type="nucleotide sequence ID" value="NZ_JADBEB010000001.1"/>
</dbReference>
<reference evidence="1" key="1">
    <citation type="submission" date="2020-10" db="EMBL/GenBank/DDBJ databases">
        <title>Sequencing the genomes of 1000 actinobacteria strains.</title>
        <authorList>
            <person name="Klenk H.-P."/>
        </authorList>
    </citation>
    <scope>NUCLEOTIDE SEQUENCE</scope>
    <source>
        <strain evidence="1">DSM 46832</strain>
    </source>
</reference>
<comment type="caution">
    <text evidence="1">The sequence shown here is derived from an EMBL/GenBank/DDBJ whole genome shotgun (WGS) entry which is preliminary data.</text>
</comment>